<accession>A0ABD3A4X0</accession>
<dbReference type="PANTHER" id="PTHR34781:SF2">
    <property type="entry name" value="TRANSMEMBRANE PROTEIN"/>
    <property type="match status" value="1"/>
</dbReference>
<feature type="transmembrane region" description="Helical" evidence="1">
    <location>
        <begin position="54"/>
        <end position="73"/>
    </location>
</feature>
<gene>
    <name evidence="2" type="ORF">ACH5RR_010935</name>
</gene>
<keyword evidence="1" id="KW-1133">Transmembrane helix</keyword>
<reference evidence="2 3" key="1">
    <citation type="submission" date="2024-11" db="EMBL/GenBank/DDBJ databases">
        <title>A near-complete genome assembly of Cinchona calisaya.</title>
        <authorList>
            <person name="Lian D.C."/>
            <person name="Zhao X.W."/>
            <person name="Wei L."/>
        </authorList>
    </citation>
    <scope>NUCLEOTIDE SEQUENCE [LARGE SCALE GENOMIC DNA]</scope>
    <source>
        <tissue evidence="2">Nenye</tissue>
    </source>
</reference>
<dbReference type="Proteomes" id="UP001630127">
    <property type="component" value="Unassembled WGS sequence"/>
</dbReference>
<keyword evidence="3" id="KW-1185">Reference proteome</keyword>
<evidence type="ECO:0000313" key="2">
    <source>
        <dbReference type="EMBL" id="KAL3526279.1"/>
    </source>
</evidence>
<dbReference type="PANTHER" id="PTHR34781">
    <property type="entry name" value="TRANSMEMBRANE PROTEIN"/>
    <property type="match status" value="1"/>
</dbReference>
<keyword evidence="1" id="KW-0812">Transmembrane</keyword>
<name>A0ABD3A4X0_9GENT</name>
<keyword evidence="1" id="KW-0472">Membrane</keyword>
<proteinExistence type="predicted"/>
<comment type="caution">
    <text evidence="2">The sequence shown here is derived from an EMBL/GenBank/DDBJ whole genome shotgun (WGS) entry which is preliminary data.</text>
</comment>
<sequence length="125" mass="13732">MRGDMEQEEDEQSTRVLCQLCSMISHVLRSPPLPISFPGLVGPAVCRTSQASSAAFASLFLGISVALMLFGSVTFVIGFFLMPLVIGLVMIFYFVAMLYNLSEMGRTILWPDFSTTTAVPAWRSL</sequence>
<evidence type="ECO:0000313" key="3">
    <source>
        <dbReference type="Proteomes" id="UP001630127"/>
    </source>
</evidence>
<dbReference type="AlphaFoldDB" id="A0ABD3A4X0"/>
<evidence type="ECO:0000256" key="1">
    <source>
        <dbReference type="SAM" id="Phobius"/>
    </source>
</evidence>
<feature type="transmembrane region" description="Helical" evidence="1">
    <location>
        <begin position="79"/>
        <end position="99"/>
    </location>
</feature>
<organism evidence="2 3">
    <name type="scientific">Cinchona calisaya</name>
    <dbReference type="NCBI Taxonomy" id="153742"/>
    <lineage>
        <taxon>Eukaryota</taxon>
        <taxon>Viridiplantae</taxon>
        <taxon>Streptophyta</taxon>
        <taxon>Embryophyta</taxon>
        <taxon>Tracheophyta</taxon>
        <taxon>Spermatophyta</taxon>
        <taxon>Magnoliopsida</taxon>
        <taxon>eudicotyledons</taxon>
        <taxon>Gunneridae</taxon>
        <taxon>Pentapetalae</taxon>
        <taxon>asterids</taxon>
        <taxon>lamiids</taxon>
        <taxon>Gentianales</taxon>
        <taxon>Rubiaceae</taxon>
        <taxon>Cinchonoideae</taxon>
        <taxon>Cinchoneae</taxon>
        <taxon>Cinchona</taxon>
    </lineage>
</organism>
<dbReference type="EMBL" id="JBJUIK010000005">
    <property type="protein sequence ID" value="KAL3526279.1"/>
    <property type="molecule type" value="Genomic_DNA"/>
</dbReference>
<protein>
    <submittedName>
        <fullName evidence="2">Uncharacterized protein</fullName>
    </submittedName>
</protein>